<reference evidence="1" key="1">
    <citation type="submission" date="2023-04" db="EMBL/GenBank/DDBJ databases">
        <title>Draft Genome sequencing of Naganishia species isolated from polar environments using Oxford Nanopore Technology.</title>
        <authorList>
            <person name="Leo P."/>
            <person name="Venkateswaran K."/>
        </authorList>
    </citation>
    <scope>NUCLEOTIDE SEQUENCE</scope>
    <source>
        <strain evidence="1">MNA-CCFEE 5261</strain>
    </source>
</reference>
<keyword evidence="2" id="KW-1185">Reference proteome</keyword>
<organism evidence="1 2">
    <name type="scientific">Naganishia cerealis</name>
    <dbReference type="NCBI Taxonomy" id="610337"/>
    <lineage>
        <taxon>Eukaryota</taxon>
        <taxon>Fungi</taxon>
        <taxon>Dikarya</taxon>
        <taxon>Basidiomycota</taxon>
        <taxon>Agaricomycotina</taxon>
        <taxon>Tremellomycetes</taxon>
        <taxon>Filobasidiales</taxon>
        <taxon>Filobasidiaceae</taxon>
        <taxon>Naganishia</taxon>
    </lineage>
</organism>
<sequence>MSVTGGNSAPNSAASHISAIHSPLQMQQQQAAKIAFPSYNGKNEGMNDEHLTADSYRVKSPSALSHSASVNEPIRSSSASGINSAEGPENMSYLYQQQQYLNGFDANSRGFPASGPVPQSTSPFQPYGNVNAGFVNGVPMNMGMGVGMDDMIGKWIDSVGGGIMPSGLNGGLAVGNAGPMSNLAAAAAAYNTQQHSGNMSQADRQAWLAKSIFGGHGQNGTALNAMGVEAAMGMYNGGGGQDLSQQQQQQQQRSSSQHQRQETQTHSRVPGTNSQTYGLPMHDGFSGANPGFPAFVPDPMYGNGLQSGSSQTPGNQIEHAMGYQQSEFDIARMNAALAGMNFSALGEPRAQSSTGGGNQGLRPLTFDPTTGNQGPPSISSGRGSINSSSVPGSALSQLSAGSSGTGMTSLSGGSGNVHSAVAVPGHHHHSINVNSANGRAMIGGLLDEDVIPTAIVIKNIPFDVVKEKMMEVISSLGAPLPYAFNYHYENNQFRGLAFANFRQPFEADSVVAALNGYDLLGRKLRVEYKKVLQIGEKERIEKEKAIRRMKSAQLRGGGNTTPNSTSNPSFAAQQRPGMNGVPPMPNGGLVGRTGSRAWHSSHSFGETSSNAPEYMPQYVPQSQSANFNSPYDNSTSQPTSRDYSSQSASSPSSSSHADPASNGAESSKEQESSSVTPVTVDHTDPWTFDMHTKLVMFMADRATDETTFSSNLTAREKRIVHALAERLGLQHADVEGRVIVGKVAANVSQNHTPLGRPPMRKPGVQPGSYLHPHAAGGPGPSHGLRNRTSMPNLNGMNVHSSAQREQPSRLLSRQSNQNLRDFAMRTGNAHSSSNIGHHQPRRPFISSSSGTALQGSQGFNSIFGSSLAPSSGSALEIMPSPTSPSDPSMPAAANLTLPSRGFAASRSSFRSRHGSTESARNSNNNAHTSGVIGSQRPFSVNGMTTPSSATFRPDDRSGHTSGSSVIEEEDGSGDDKASRES</sequence>
<name>A0ACC2W6V1_9TREE</name>
<evidence type="ECO:0000313" key="2">
    <source>
        <dbReference type="Proteomes" id="UP001241377"/>
    </source>
</evidence>
<evidence type="ECO:0000313" key="1">
    <source>
        <dbReference type="EMBL" id="KAJ9106830.1"/>
    </source>
</evidence>
<comment type="caution">
    <text evidence="1">The sequence shown here is derived from an EMBL/GenBank/DDBJ whole genome shotgun (WGS) entry which is preliminary data.</text>
</comment>
<protein>
    <submittedName>
        <fullName evidence="1">Uncharacterized protein</fullName>
    </submittedName>
</protein>
<dbReference type="Proteomes" id="UP001241377">
    <property type="component" value="Unassembled WGS sequence"/>
</dbReference>
<gene>
    <name evidence="1" type="ORF">QFC19_002958</name>
</gene>
<proteinExistence type="predicted"/>
<dbReference type="EMBL" id="JASBWR010000027">
    <property type="protein sequence ID" value="KAJ9106830.1"/>
    <property type="molecule type" value="Genomic_DNA"/>
</dbReference>
<accession>A0ACC2W6V1</accession>